<dbReference type="EMBL" id="JWIN03000021">
    <property type="protein sequence ID" value="KAB1260321.1"/>
    <property type="molecule type" value="Genomic_DNA"/>
</dbReference>
<dbReference type="InterPro" id="IPR053040">
    <property type="entry name" value="LRR-containing_protein_71"/>
</dbReference>
<accession>A0A5N4CN24</accession>
<organism evidence="2 3">
    <name type="scientific">Camelus dromedarius</name>
    <name type="common">Dromedary</name>
    <name type="synonym">Arabian camel</name>
    <dbReference type="NCBI Taxonomy" id="9838"/>
    <lineage>
        <taxon>Eukaryota</taxon>
        <taxon>Metazoa</taxon>
        <taxon>Chordata</taxon>
        <taxon>Craniata</taxon>
        <taxon>Vertebrata</taxon>
        <taxon>Euteleostomi</taxon>
        <taxon>Mammalia</taxon>
        <taxon>Eutheria</taxon>
        <taxon>Laurasiatheria</taxon>
        <taxon>Artiodactyla</taxon>
        <taxon>Tylopoda</taxon>
        <taxon>Camelidae</taxon>
        <taxon>Camelus</taxon>
    </lineage>
</organism>
<evidence type="ECO:0000313" key="3">
    <source>
        <dbReference type="Proteomes" id="UP000299084"/>
    </source>
</evidence>
<feature type="signal peptide" evidence="1">
    <location>
        <begin position="1"/>
        <end position="45"/>
    </location>
</feature>
<name>A0A5N4CN24_CAMDR</name>
<evidence type="ECO:0000256" key="1">
    <source>
        <dbReference type="SAM" id="SignalP"/>
    </source>
</evidence>
<dbReference type="AlphaFoldDB" id="A0A5N4CN24"/>
<dbReference type="PANTHER" id="PTHR46984">
    <property type="entry name" value="LEUCINE-RICH REPEAT-CONTAINING PROTEIN 71"/>
    <property type="match status" value="1"/>
</dbReference>
<reference evidence="2 3" key="1">
    <citation type="journal article" date="2019" name="Mol. Ecol. Resour.">
        <title>Improving Illumina assemblies with Hi-C and long reads: an example with the North African dromedary.</title>
        <authorList>
            <person name="Elbers J.P."/>
            <person name="Rogers M.F."/>
            <person name="Perelman P.L."/>
            <person name="Proskuryakova A.A."/>
            <person name="Serdyukova N.A."/>
            <person name="Johnson W.E."/>
            <person name="Horin P."/>
            <person name="Corander J."/>
            <person name="Murphy D."/>
            <person name="Burger P.A."/>
        </authorList>
    </citation>
    <scope>NUCLEOTIDE SEQUENCE [LARGE SCALE GENOMIC DNA]</scope>
    <source>
        <strain evidence="2">Drom800</strain>
        <tissue evidence="2">Blood</tissue>
    </source>
</reference>
<evidence type="ECO:0000313" key="2">
    <source>
        <dbReference type="EMBL" id="KAB1260321.1"/>
    </source>
</evidence>
<sequence>MVGGAPGPLGRPVVSAALWWRPSATARGLCAALLALALLSAPAEEYQCTGVLETDFTELCTRSGYTKFPKVVIRPYPHSPSDSSSVSSKTTVEDQLLSRSCSLNSLESKFVFFRPTIQVELDHEDNSLTEIYIRGWKLEEQILGIFSKCLPSLSQLQAIK</sequence>
<protein>
    <submittedName>
        <fullName evidence="2">Leucine-rich repeat-containing protein 71</fullName>
    </submittedName>
</protein>
<proteinExistence type="predicted"/>
<dbReference type="Proteomes" id="UP000299084">
    <property type="component" value="Unassembled WGS sequence"/>
</dbReference>
<gene>
    <name evidence="2" type="ORF">Cadr_000024652</name>
</gene>
<comment type="caution">
    <text evidence="2">The sequence shown here is derived from an EMBL/GenBank/DDBJ whole genome shotgun (WGS) entry which is preliminary data.</text>
</comment>
<keyword evidence="3" id="KW-1185">Reference proteome</keyword>
<feature type="chain" id="PRO_5024326766" evidence="1">
    <location>
        <begin position="46"/>
        <end position="160"/>
    </location>
</feature>
<dbReference type="PANTHER" id="PTHR46984:SF1">
    <property type="entry name" value="LEUCINE-RICH REPEAT-CONTAINING PROTEIN 71"/>
    <property type="match status" value="1"/>
</dbReference>
<keyword evidence="1" id="KW-0732">Signal</keyword>